<dbReference type="GO" id="GO:0005524">
    <property type="term" value="F:ATP binding"/>
    <property type="evidence" value="ECO:0007669"/>
    <property type="project" value="InterPro"/>
</dbReference>
<keyword evidence="3" id="KW-1185">Reference proteome</keyword>
<dbReference type="AlphaFoldDB" id="A0A1C7LKM6"/>
<reference evidence="2 3" key="1">
    <citation type="submission" date="2016-03" db="EMBL/GenBank/DDBJ databases">
        <title>Whole genome sequencing of Grifola frondosa 9006-11.</title>
        <authorList>
            <person name="Min B."/>
            <person name="Park H."/>
            <person name="Kim J.-G."/>
            <person name="Cho H."/>
            <person name="Oh Y.-L."/>
            <person name="Kong W.-S."/>
            <person name="Choi I.-G."/>
        </authorList>
    </citation>
    <scope>NUCLEOTIDE SEQUENCE [LARGE SCALE GENOMIC DNA]</scope>
    <source>
        <strain evidence="2 3">9006-11</strain>
    </source>
</reference>
<evidence type="ECO:0000259" key="1">
    <source>
        <dbReference type="PROSITE" id="PS50011"/>
    </source>
</evidence>
<dbReference type="Pfam" id="PF00069">
    <property type="entry name" value="Pkinase"/>
    <property type="match status" value="1"/>
</dbReference>
<protein>
    <submittedName>
        <fullName evidence="2">Casein kinase I</fullName>
    </submittedName>
</protein>
<dbReference type="SUPFAM" id="SSF56112">
    <property type="entry name" value="Protein kinase-like (PK-like)"/>
    <property type="match status" value="1"/>
</dbReference>
<organism evidence="2 3">
    <name type="scientific">Grifola frondosa</name>
    <name type="common">Maitake</name>
    <name type="synonym">Polyporus frondosus</name>
    <dbReference type="NCBI Taxonomy" id="5627"/>
    <lineage>
        <taxon>Eukaryota</taxon>
        <taxon>Fungi</taxon>
        <taxon>Dikarya</taxon>
        <taxon>Basidiomycota</taxon>
        <taxon>Agaricomycotina</taxon>
        <taxon>Agaricomycetes</taxon>
        <taxon>Polyporales</taxon>
        <taxon>Grifolaceae</taxon>
        <taxon>Grifola</taxon>
    </lineage>
</organism>
<evidence type="ECO:0000313" key="2">
    <source>
        <dbReference type="EMBL" id="OBZ65315.1"/>
    </source>
</evidence>
<keyword evidence="2" id="KW-0418">Kinase</keyword>
<dbReference type="SMART" id="SM00220">
    <property type="entry name" value="S_TKc"/>
    <property type="match status" value="1"/>
</dbReference>
<dbReference type="STRING" id="5627.A0A1C7LKM6"/>
<dbReference type="PANTHER" id="PTHR11909">
    <property type="entry name" value="CASEIN KINASE-RELATED"/>
    <property type="match status" value="1"/>
</dbReference>
<dbReference type="Gene3D" id="1.10.510.10">
    <property type="entry name" value="Transferase(Phosphotransferase) domain 1"/>
    <property type="match status" value="1"/>
</dbReference>
<dbReference type="InterPro" id="IPR050235">
    <property type="entry name" value="CK1_Ser-Thr_kinase"/>
</dbReference>
<dbReference type="OMA" id="GHECEYY"/>
<comment type="caution">
    <text evidence="2">The sequence shown here is derived from an EMBL/GenBank/DDBJ whole genome shotgun (WGS) entry which is preliminary data.</text>
</comment>
<gene>
    <name evidence="2" type="primary">KC1_2</name>
    <name evidence="2" type="ORF">A0H81_14787</name>
</gene>
<feature type="domain" description="Protein kinase" evidence="1">
    <location>
        <begin position="1"/>
        <end position="226"/>
    </location>
</feature>
<keyword evidence="2" id="KW-0808">Transferase</keyword>
<proteinExistence type="predicted"/>
<dbReference type="Proteomes" id="UP000092993">
    <property type="component" value="Unassembled WGS sequence"/>
</dbReference>
<sequence>MLPLQIRSSVDGCSTASTSTVCVASINSTRFSGKAASAPYTVEMPPEEEGKVATIPHEAALHKLLRGHYAFPCIFWSGIDGGAHVMIMERLGATLEQLRRFCRGRFSLKTVCMLAEQMITSIEFAHSHGIIIRDIKPENFAMGIGQCADVVYLFDVGLGKLYIDPTTGLHKPFREGRVGVGTPRYSSPNVHAEKEQGRRDDIISLGHSLLYLLQGGFLGREFMRRA</sequence>
<dbReference type="InterPro" id="IPR000719">
    <property type="entry name" value="Prot_kinase_dom"/>
</dbReference>
<dbReference type="EMBL" id="LUGG01000047">
    <property type="protein sequence ID" value="OBZ65315.1"/>
    <property type="molecule type" value="Genomic_DNA"/>
</dbReference>
<dbReference type="InterPro" id="IPR011009">
    <property type="entry name" value="Kinase-like_dom_sf"/>
</dbReference>
<accession>A0A1C7LKM6</accession>
<dbReference type="PROSITE" id="PS50011">
    <property type="entry name" value="PROTEIN_KINASE_DOM"/>
    <property type="match status" value="1"/>
</dbReference>
<name>A0A1C7LKM6_GRIFR</name>
<dbReference type="OrthoDB" id="3258886at2759"/>
<evidence type="ECO:0000313" key="3">
    <source>
        <dbReference type="Proteomes" id="UP000092993"/>
    </source>
</evidence>
<dbReference type="GO" id="GO:0004672">
    <property type="term" value="F:protein kinase activity"/>
    <property type="evidence" value="ECO:0007669"/>
    <property type="project" value="InterPro"/>
</dbReference>